<feature type="region of interest" description="Disordered" evidence="1">
    <location>
        <begin position="374"/>
        <end position="431"/>
    </location>
</feature>
<dbReference type="EMBL" id="ML210307">
    <property type="protein sequence ID" value="TFK20230.1"/>
    <property type="molecule type" value="Genomic_DNA"/>
</dbReference>
<feature type="transmembrane region" description="Helical" evidence="2">
    <location>
        <begin position="305"/>
        <end position="329"/>
    </location>
</feature>
<gene>
    <name evidence="3" type="ORF">FA15DRAFT_673655</name>
</gene>
<evidence type="ECO:0000313" key="4">
    <source>
        <dbReference type="Proteomes" id="UP000307440"/>
    </source>
</evidence>
<keyword evidence="2" id="KW-0472">Membrane</keyword>
<dbReference type="AlphaFoldDB" id="A0A5C3KJ86"/>
<evidence type="ECO:0000256" key="1">
    <source>
        <dbReference type="SAM" id="MobiDB-lite"/>
    </source>
</evidence>
<feature type="compositionally biased region" description="Low complexity" evidence="1">
    <location>
        <begin position="402"/>
        <end position="413"/>
    </location>
</feature>
<name>A0A5C3KJ86_COPMA</name>
<dbReference type="Gene3D" id="1.20.5.510">
    <property type="entry name" value="Single helix bin"/>
    <property type="match status" value="1"/>
</dbReference>
<protein>
    <submittedName>
        <fullName evidence="3">Uncharacterized protein</fullName>
    </submittedName>
</protein>
<sequence length="452" mass="49857">MALRRWISIDNNHPDVNYEGSWEEDARQFEGLFSGLFGKTQRRTTGRASMHFTFQGEGVSVTGTSRNETETTEAVQWECLVDGRVYAPPRNISLQNNFQYCFASDLEDTTHEFTMNIEATENSPLWIDRVEFYPSSDIRYRASLSNYSVALAINDTSFRYGPGWEIASTNRFAKFATVPSSYLEIEFIGTHFLWRSVYVSNQRSAQSRATYTLNGGTPVEFTVPGRQTDIGQYTLFETERLPRNKHHIKVVYEGFEAPLILNHLYIPDGDVLDRDPRILGPELDGLRIDPIPTSISTTPVSGPPVGAIVGGVVGGVVLLALIGLAAFFLRKRRATRQQQLSTVQLDMGATGFQPGPVFAAPVYHPAPAEGFNPATYAPNPPAPEHPMRMSSYYAPSTSNGPSSIVTSSAGVSSKAQLASTQPAPEPMFYQDSGVRFTSTNVDNAVPPVYSPN</sequence>
<keyword evidence="2" id="KW-0812">Transmembrane</keyword>
<evidence type="ECO:0000313" key="3">
    <source>
        <dbReference type="EMBL" id="TFK20230.1"/>
    </source>
</evidence>
<reference evidence="3 4" key="1">
    <citation type="journal article" date="2019" name="Nat. Ecol. Evol.">
        <title>Megaphylogeny resolves global patterns of mushroom evolution.</title>
        <authorList>
            <person name="Varga T."/>
            <person name="Krizsan K."/>
            <person name="Foldi C."/>
            <person name="Dima B."/>
            <person name="Sanchez-Garcia M."/>
            <person name="Sanchez-Ramirez S."/>
            <person name="Szollosi G.J."/>
            <person name="Szarkandi J.G."/>
            <person name="Papp V."/>
            <person name="Albert L."/>
            <person name="Andreopoulos W."/>
            <person name="Angelini C."/>
            <person name="Antonin V."/>
            <person name="Barry K.W."/>
            <person name="Bougher N.L."/>
            <person name="Buchanan P."/>
            <person name="Buyck B."/>
            <person name="Bense V."/>
            <person name="Catcheside P."/>
            <person name="Chovatia M."/>
            <person name="Cooper J."/>
            <person name="Damon W."/>
            <person name="Desjardin D."/>
            <person name="Finy P."/>
            <person name="Geml J."/>
            <person name="Haridas S."/>
            <person name="Hughes K."/>
            <person name="Justo A."/>
            <person name="Karasinski D."/>
            <person name="Kautmanova I."/>
            <person name="Kiss B."/>
            <person name="Kocsube S."/>
            <person name="Kotiranta H."/>
            <person name="LaButti K.M."/>
            <person name="Lechner B.E."/>
            <person name="Liimatainen K."/>
            <person name="Lipzen A."/>
            <person name="Lukacs Z."/>
            <person name="Mihaltcheva S."/>
            <person name="Morgado L.N."/>
            <person name="Niskanen T."/>
            <person name="Noordeloos M.E."/>
            <person name="Ohm R.A."/>
            <person name="Ortiz-Santana B."/>
            <person name="Ovrebo C."/>
            <person name="Racz N."/>
            <person name="Riley R."/>
            <person name="Savchenko A."/>
            <person name="Shiryaev A."/>
            <person name="Soop K."/>
            <person name="Spirin V."/>
            <person name="Szebenyi C."/>
            <person name="Tomsovsky M."/>
            <person name="Tulloss R.E."/>
            <person name="Uehling J."/>
            <person name="Grigoriev I.V."/>
            <person name="Vagvolgyi C."/>
            <person name="Papp T."/>
            <person name="Martin F.M."/>
            <person name="Miettinen O."/>
            <person name="Hibbett D.S."/>
            <person name="Nagy L.G."/>
        </authorList>
    </citation>
    <scope>NUCLEOTIDE SEQUENCE [LARGE SCALE GENOMIC DNA]</scope>
    <source>
        <strain evidence="3 4">CBS 121175</strain>
    </source>
</reference>
<evidence type="ECO:0000256" key="2">
    <source>
        <dbReference type="SAM" id="Phobius"/>
    </source>
</evidence>
<dbReference type="Proteomes" id="UP000307440">
    <property type="component" value="Unassembled WGS sequence"/>
</dbReference>
<keyword evidence="2" id="KW-1133">Transmembrane helix</keyword>
<organism evidence="3 4">
    <name type="scientific">Coprinopsis marcescibilis</name>
    <name type="common">Agaric fungus</name>
    <name type="synonym">Psathyrella marcescibilis</name>
    <dbReference type="NCBI Taxonomy" id="230819"/>
    <lineage>
        <taxon>Eukaryota</taxon>
        <taxon>Fungi</taxon>
        <taxon>Dikarya</taxon>
        <taxon>Basidiomycota</taxon>
        <taxon>Agaricomycotina</taxon>
        <taxon>Agaricomycetes</taxon>
        <taxon>Agaricomycetidae</taxon>
        <taxon>Agaricales</taxon>
        <taxon>Agaricineae</taxon>
        <taxon>Psathyrellaceae</taxon>
        <taxon>Coprinopsis</taxon>
    </lineage>
</organism>
<accession>A0A5C3KJ86</accession>
<dbReference type="OrthoDB" id="3013353at2759"/>
<dbReference type="STRING" id="230819.A0A5C3KJ86"/>
<dbReference type="Gene3D" id="2.60.120.260">
    <property type="entry name" value="Galactose-binding domain-like"/>
    <property type="match status" value="1"/>
</dbReference>
<proteinExistence type="predicted"/>
<keyword evidence="4" id="KW-1185">Reference proteome</keyword>